<dbReference type="InterPro" id="IPR001544">
    <property type="entry name" value="Aminotrans_IV"/>
</dbReference>
<evidence type="ECO:0000313" key="1">
    <source>
        <dbReference type="EMBL" id="SVE03715.1"/>
    </source>
</evidence>
<dbReference type="InterPro" id="IPR036038">
    <property type="entry name" value="Aminotransferase-like"/>
</dbReference>
<dbReference type="EMBL" id="UINC01189841">
    <property type="protein sequence ID" value="SVE03715.1"/>
    <property type="molecule type" value="Genomic_DNA"/>
</dbReference>
<dbReference type="AlphaFoldDB" id="A0A383A937"/>
<feature type="non-terminal residue" evidence="1">
    <location>
        <position position="143"/>
    </location>
</feature>
<gene>
    <name evidence="1" type="ORF">METZ01_LOCUS456569</name>
</gene>
<sequence length="143" mass="16250">MSKPLSFFKGEIVPISDAKVNIMTHALHYGTAVFEGVRGNWNKAQSKMVVFRLKEHYERLLRGCSILLMDIPYDVQALCDITINLINECGYQEDLYIRPIAYKSTEKVADLRLHKLDSDFALIIVPFGSYIEKEGAIRCCTSS</sequence>
<dbReference type="Pfam" id="PF01063">
    <property type="entry name" value="Aminotran_4"/>
    <property type="match status" value="1"/>
</dbReference>
<protein>
    <recommendedName>
        <fullName evidence="2">Branched-chain amino acid aminotransferase</fullName>
    </recommendedName>
</protein>
<dbReference type="SUPFAM" id="SSF56752">
    <property type="entry name" value="D-aminoacid aminotransferase-like PLP-dependent enzymes"/>
    <property type="match status" value="1"/>
</dbReference>
<dbReference type="InterPro" id="IPR043131">
    <property type="entry name" value="BCAT-like_N"/>
</dbReference>
<evidence type="ECO:0008006" key="2">
    <source>
        <dbReference type="Google" id="ProtNLM"/>
    </source>
</evidence>
<proteinExistence type="predicted"/>
<dbReference type="GO" id="GO:0003824">
    <property type="term" value="F:catalytic activity"/>
    <property type="evidence" value="ECO:0007669"/>
    <property type="project" value="InterPro"/>
</dbReference>
<name>A0A383A937_9ZZZZ</name>
<reference evidence="1" key="1">
    <citation type="submission" date="2018-05" db="EMBL/GenBank/DDBJ databases">
        <authorList>
            <person name="Lanie J.A."/>
            <person name="Ng W.-L."/>
            <person name="Kazmierczak K.M."/>
            <person name="Andrzejewski T.M."/>
            <person name="Davidsen T.M."/>
            <person name="Wayne K.J."/>
            <person name="Tettelin H."/>
            <person name="Glass J.I."/>
            <person name="Rusch D."/>
            <person name="Podicherti R."/>
            <person name="Tsui H.-C.T."/>
            <person name="Winkler M.E."/>
        </authorList>
    </citation>
    <scope>NUCLEOTIDE SEQUENCE</scope>
</reference>
<dbReference type="Gene3D" id="3.30.470.10">
    <property type="match status" value="1"/>
</dbReference>
<accession>A0A383A937</accession>
<organism evidence="1">
    <name type="scientific">marine metagenome</name>
    <dbReference type="NCBI Taxonomy" id="408172"/>
    <lineage>
        <taxon>unclassified sequences</taxon>
        <taxon>metagenomes</taxon>
        <taxon>ecological metagenomes</taxon>
    </lineage>
</organism>